<dbReference type="InterPro" id="IPR017585">
    <property type="entry name" value="SAF_FlgA"/>
</dbReference>
<dbReference type="InterPro" id="IPR039246">
    <property type="entry name" value="Flagellar_FlgA"/>
</dbReference>
<dbReference type="Proteomes" id="UP000298058">
    <property type="component" value="Unassembled WGS sequence"/>
</dbReference>
<dbReference type="OrthoDB" id="344241at2"/>
<organism evidence="3 4">
    <name type="scientific">Leptospira idonii</name>
    <dbReference type="NCBI Taxonomy" id="1193500"/>
    <lineage>
        <taxon>Bacteria</taxon>
        <taxon>Pseudomonadati</taxon>
        <taxon>Spirochaetota</taxon>
        <taxon>Spirochaetia</taxon>
        <taxon>Leptospirales</taxon>
        <taxon>Leptospiraceae</taxon>
        <taxon>Leptospira</taxon>
    </lineage>
</organism>
<dbReference type="Pfam" id="PF13144">
    <property type="entry name" value="ChapFlgA"/>
    <property type="match status" value="1"/>
</dbReference>
<keyword evidence="4" id="KW-1185">Reference proteome</keyword>
<feature type="domain" description="Flagella basal body P-ring formation protein FlgA SAF" evidence="2">
    <location>
        <begin position="195"/>
        <end position="311"/>
    </location>
</feature>
<gene>
    <name evidence="3" type="primary">flgA</name>
    <name evidence="3" type="ORF">EHS15_09325</name>
</gene>
<keyword evidence="1" id="KW-0732">Signal</keyword>
<evidence type="ECO:0000313" key="3">
    <source>
        <dbReference type="EMBL" id="TGN19293.1"/>
    </source>
</evidence>
<evidence type="ECO:0000256" key="1">
    <source>
        <dbReference type="SAM" id="SignalP"/>
    </source>
</evidence>
<dbReference type="AlphaFoldDB" id="A0A4R9LYA3"/>
<name>A0A4R9LYA3_9LEPT</name>
<keyword evidence="3" id="KW-0282">Flagellum</keyword>
<reference evidence="3" key="1">
    <citation type="journal article" date="2019" name="PLoS Negl. Trop. Dis.">
        <title>Revisiting the worldwide diversity of Leptospira species in the environment.</title>
        <authorList>
            <person name="Vincent A.T."/>
            <person name="Schiettekatte O."/>
            <person name="Bourhy P."/>
            <person name="Veyrier F.J."/>
            <person name="Picardeau M."/>
        </authorList>
    </citation>
    <scope>NUCLEOTIDE SEQUENCE [LARGE SCALE GENOMIC DNA]</scope>
    <source>
        <strain evidence="3">201300427</strain>
    </source>
</reference>
<feature type="chain" id="PRO_5020523982" evidence="1">
    <location>
        <begin position="26"/>
        <end position="319"/>
    </location>
</feature>
<comment type="caution">
    <text evidence="3">The sequence shown here is derived from an EMBL/GenBank/DDBJ whole genome shotgun (WGS) entry which is preliminary data.</text>
</comment>
<dbReference type="NCBIfam" id="TIGR03170">
    <property type="entry name" value="flgA_cterm"/>
    <property type="match status" value="1"/>
</dbReference>
<evidence type="ECO:0000259" key="2">
    <source>
        <dbReference type="Pfam" id="PF13144"/>
    </source>
</evidence>
<accession>A0A4R9LYA3</accession>
<dbReference type="EMBL" id="RQHW01000032">
    <property type="protein sequence ID" value="TGN19293.1"/>
    <property type="molecule type" value="Genomic_DNA"/>
</dbReference>
<keyword evidence="3" id="KW-0966">Cell projection</keyword>
<protein>
    <submittedName>
        <fullName evidence="3">Flagellar basal body P-ring formation protein FlgA</fullName>
    </submittedName>
</protein>
<dbReference type="Gene3D" id="2.30.30.760">
    <property type="match status" value="1"/>
</dbReference>
<dbReference type="PANTHER" id="PTHR36307">
    <property type="entry name" value="FLAGELLA BASAL BODY P-RING FORMATION PROTEIN FLGA"/>
    <property type="match status" value="1"/>
</dbReference>
<dbReference type="GO" id="GO:0044780">
    <property type="term" value="P:bacterial-type flagellum assembly"/>
    <property type="evidence" value="ECO:0007669"/>
    <property type="project" value="InterPro"/>
</dbReference>
<evidence type="ECO:0000313" key="4">
    <source>
        <dbReference type="Proteomes" id="UP000298058"/>
    </source>
</evidence>
<proteinExistence type="predicted"/>
<keyword evidence="3" id="KW-0969">Cilium</keyword>
<dbReference type="PANTHER" id="PTHR36307:SF1">
    <property type="entry name" value="FLAGELLA BASAL BODY P-RING FORMATION PROTEIN FLGA"/>
    <property type="match status" value="1"/>
</dbReference>
<sequence>MNMFRGFTIPFFLYVCLSLSFGLGADTNQGAGRVYLKPKLVTSKTEVRASEILNWKSAWNPVLYSNLKSPLIVEPDEVSAKLSELAKKENQSQTDWDVRGTSSTIIPLTEEWDGKEIESYLVSYLEKEADLDRSRFRFQYQGESLSLPVTGVELQWRKVGKNLHGGKRLFPLDLFHNGKLIHSVSLGFVIDEKKEAWFTKHHIESKHIITSEDVEKRSFFTSDNTKDYDLNSPVGKTALNAILESTPIEKKQLRLLHTVERGGEVQLVYTVGNIMIKAKTRALESGNEGDEISLMNVTSNKILKGKIQSPGICLLEEGR</sequence>
<feature type="signal peptide" evidence="1">
    <location>
        <begin position="1"/>
        <end position="25"/>
    </location>
</feature>